<evidence type="ECO:0000313" key="4">
    <source>
        <dbReference type="Proteomes" id="UP000093903"/>
    </source>
</evidence>
<evidence type="ECO:0008006" key="5">
    <source>
        <dbReference type="Google" id="ProtNLM"/>
    </source>
</evidence>
<comment type="caution">
    <text evidence="3">The sequence shown here is derived from an EMBL/GenBank/DDBJ whole genome shotgun (WGS) entry which is preliminary data.</text>
</comment>
<dbReference type="InterPro" id="IPR038673">
    <property type="entry name" value="OprB_sf"/>
</dbReference>
<organism evidence="3 4">
    <name type="scientific">Cylindrospermopsis raciborskii CS-505</name>
    <dbReference type="NCBI Taxonomy" id="533240"/>
    <lineage>
        <taxon>Bacteria</taxon>
        <taxon>Bacillati</taxon>
        <taxon>Cyanobacteriota</taxon>
        <taxon>Cyanophyceae</taxon>
        <taxon>Nostocales</taxon>
        <taxon>Aphanizomenonaceae</taxon>
        <taxon>Cylindrospermopsis</taxon>
    </lineage>
</organism>
<dbReference type="EMBL" id="LYXA01000001">
    <property type="protein sequence ID" value="OBU74971.1"/>
    <property type="molecule type" value="Genomic_DNA"/>
</dbReference>
<accession>A0A853M7C7</accession>
<dbReference type="GO" id="GO:0015288">
    <property type="term" value="F:porin activity"/>
    <property type="evidence" value="ECO:0007669"/>
    <property type="project" value="InterPro"/>
</dbReference>
<dbReference type="GO" id="GO:0008643">
    <property type="term" value="P:carbohydrate transport"/>
    <property type="evidence" value="ECO:0007669"/>
    <property type="project" value="InterPro"/>
</dbReference>
<dbReference type="Pfam" id="PF04966">
    <property type="entry name" value="OprB"/>
    <property type="match status" value="1"/>
</dbReference>
<name>A0A853M7C7_9CYAN</name>
<dbReference type="Proteomes" id="UP000093903">
    <property type="component" value="Unassembled WGS sequence"/>
</dbReference>
<proteinExistence type="inferred from homology"/>
<dbReference type="GO" id="GO:0016020">
    <property type="term" value="C:membrane"/>
    <property type="evidence" value="ECO:0007669"/>
    <property type="project" value="InterPro"/>
</dbReference>
<evidence type="ECO:0000256" key="1">
    <source>
        <dbReference type="ARBA" id="ARBA00008769"/>
    </source>
</evidence>
<dbReference type="AlphaFoldDB" id="A0A853M7C7"/>
<dbReference type="InterPro" id="IPR047684">
    <property type="entry name" value="Por_som-like"/>
</dbReference>
<comment type="similarity">
    <text evidence="1 2">Belongs to the OprB family.</text>
</comment>
<gene>
    <name evidence="3" type="ORF">A9P98_00620</name>
</gene>
<sequence>MSGWFGYTKAHQESGDKNNATIINGALATTLLDLGKKGNIGGFVIGVPPKAISNTIANRQDNSTSLHLEAFYTHRINNNVSITPAIYVIDNPDHKSSNGAIWVGSVRTGITF</sequence>
<evidence type="ECO:0000256" key="2">
    <source>
        <dbReference type="RuleBase" id="RU363072"/>
    </source>
</evidence>
<dbReference type="InterPro" id="IPR007049">
    <property type="entry name" value="Carb-sel_porin_OprB"/>
</dbReference>
<protein>
    <recommendedName>
        <fullName evidence="5">Carbohydrate-selective porin OprB</fullName>
    </recommendedName>
</protein>
<evidence type="ECO:0000313" key="3">
    <source>
        <dbReference type="EMBL" id="OBU74971.1"/>
    </source>
</evidence>
<dbReference type="NCBIfam" id="NF033921">
    <property type="entry name" value="por_somb"/>
    <property type="match status" value="1"/>
</dbReference>
<dbReference type="Gene3D" id="2.40.160.180">
    <property type="entry name" value="Carbohydrate-selective porin OprB"/>
    <property type="match status" value="1"/>
</dbReference>
<reference evidence="3 4" key="1">
    <citation type="submission" date="2016-05" db="EMBL/GenBank/DDBJ databases">
        <title>First complete genome of the cyanobacterium Cylindrospermopsis raciborskii CS505, containing a circular chromosome and a single extrachromosomal element.</title>
        <authorList>
            <person name="Fuentes J."/>
            <person name="Tamames J."/>
            <person name="Allen E."/>
            <person name="Plominski A."/>
            <person name="Vasquez M."/>
        </authorList>
    </citation>
    <scope>NUCLEOTIDE SEQUENCE [LARGE SCALE GENOMIC DNA]</scope>
    <source>
        <strain evidence="3 4">CS505</strain>
    </source>
</reference>